<organism evidence="2 3">
    <name type="scientific">Rhodococcoides fascians</name>
    <name type="common">Rhodococcus fascians</name>
    <dbReference type="NCBI Taxonomy" id="1828"/>
    <lineage>
        <taxon>Bacteria</taxon>
        <taxon>Bacillati</taxon>
        <taxon>Actinomycetota</taxon>
        <taxon>Actinomycetes</taxon>
        <taxon>Mycobacteriales</taxon>
        <taxon>Nocardiaceae</taxon>
        <taxon>Rhodococcoides</taxon>
    </lineage>
</organism>
<dbReference type="InterPro" id="IPR039422">
    <property type="entry name" value="MarR/SlyA-like"/>
</dbReference>
<dbReference type="OrthoDB" id="3694026at2"/>
<evidence type="ECO:0000259" key="1">
    <source>
        <dbReference type="PROSITE" id="PS50995"/>
    </source>
</evidence>
<dbReference type="GO" id="GO:0006950">
    <property type="term" value="P:response to stress"/>
    <property type="evidence" value="ECO:0007669"/>
    <property type="project" value="TreeGrafter"/>
</dbReference>
<reference evidence="3" key="2">
    <citation type="submission" date="2016-04" db="EMBL/GenBank/DDBJ databases">
        <title>Complete Genome and Plasmid Sequences for Rhodococcus fascians D188 and Draft Sequences for Rhodococcus spp. Isolates PBTS 1 and PBTS 2.</title>
        <authorList>
            <person name="Stamer R."/>
            <person name="Vereecke D."/>
            <person name="Zhang Y."/>
            <person name="Schilkey F."/>
            <person name="Devitt N."/>
            <person name="Randall J."/>
        </authorList>
    </citation>
    <scope>NUCLEOTIDE SEQUENCE [LARGE SCALE GENOMIC DNA]</scope>
    <source>
        <strain evidence="3">PBTS2</strain>
    </source>
</reference>
<reference evidence="2 3" key="1">
    <citation type="journal article" date="2016" name="Genome Announc.">
        <title>Complete Genome and Plasmid Sequences for Rhodococcus fascians D188 and Draft Sequences for Rhodococcus Isolates PBTS 1 and PBTS 2.</title>
        <authorList>
            <person name="Stamler R.A."/>
            <person name="Vereecke D."/>
            <person name="Zhang Y."/>
            <person name="Schilkey F."/>
            <person name="Devitt N."/>
            <person name="Randall J.J."/>
        </authorList>
    </citation>
    <scope>NUCLEOTIDE SEQUENCE [LARGE SCALE GENOMIC DNA]</scope>
    <source>
        <strain evidence="2 3">PBTS2</strain>
    </source>
</reference>
<dbReference type="InterPro" id="IPR036388">
    <property type="entry name" value="WH-like_DNA-bd_sf"/>
</dbReference>
<name>A0A143QLC6_RHOFA</name>
<dbReference type="InterPro" id="IPR000835">
    <property type="entry name" value="HTH_MarR-typ"/>
</dbReference>
<evidence type="ECO:0000313" key="2">
    <source>
        <dbReference type="EMBL" id="AMY23973.1"/>
    </source>
</evidence>
<dbReference type="PROSITE" id="PS50995">
    <property type="entry name" value="HTH_MARR_2"/>
    <property type="match status" value="1"/>
</dbReference>
<protein>
    <recommendedName>
        <fullName evidence="1">HTH marR-type domain-containing protein</fullName>
    </recommendedName>
</protein>
<dbReference type="InterPro" id="IPR036390">
    <property type="entry name" value="WH_DNA-bd_sf"/>
</dbReference>
<accession>A0A143QLC6</accession>
<gene>
    <name evidence="2" type="ORF">A3Q41_02678</name>
</gene>
<keyword evidence="3" id="KW-1185">Reference proteome</keyword>
<dbReference type="RefSeq" id="WP_063216893.1">
    <property type="nucleotide sequence ID" value="NZ_CP015220.1"/>
</dbReference>
<dbReference type="Pfam" id="PF01047">
    <property type="entry name" value="MarR"/>
    <property type="match status" value="1"/>
</dbReference>
<dbReference type="PATRIC" id="fig|1653479.3.peg.2707"/>
<proteinExistence type="predicted"/>
<feature type="domain" description="HTH marR-type" evidence="1">
    <location>
        <begin position="1"/>
        <end position="140"/>
    </location>
</feature>
<dbReference type="KEGG" id="rhs:A3Q41_02678"/>
<sequence>MTEPASTVHQLRALTVDLDLLGAEFAQRHALHPTDIRALICLLDADRAGTRATPGWLGTQLGLESASVTALIDRMTKRELVLREPDPSDRRRVLLRVTAHASELGTTFFGPVIGQAVDELARFTPEQRATIDEFLTTMRAIVASAREQQTP</sequence>
<dbReference type="GO" id="GO:0003700">
    <property type="term" value="F:DNA-binding transcription factor activity"/>
    <property type="evidence" value="ECO:0007669"/>
    <property type="project" value="InterPro"/>
</dbReference>
<evidence type="ECO:0000313" key="3">
    <source>
        <dbReference type="Proteomes" id="UP000076038"/>
    </source>
</evidence>
<dbReference type="Proteomes" id="UP000076038">
    <property type="component" value="Chromosome"/>
</dbReference>
<dbReference type="PANTHER" id="PTHR33164">
    <property type="entry name" value="TRANSCRIPTIONAL REGULATOR, MARR FAMILY"/>
    <property type="match status" value="1"/>
</dbReference>
<dbReference type="EMBL" id="CP015220">
    <property type="protein sequence ID" value="AMY23973.1"/>
    <property type="molecule type" value="Genomic_DNA"/>
</dbReference>
<dbReference type="PANTHER" id="PTHR33164:SF106">
    <property type="entry name" value="TRANSCRIPTIONAL REGULATORY PROTEIN"/>
    <property type="match status" value="1"/>
</dbReference>
<dbReference type="AlphaFoldDB" id="A0A143QLC6"/>
<dbReference type="Gene3D" id="1.10.10.10">
    <property type="entry name" value="Winged helix-like DNA-binding domain superfamily/Winged helix DNA-binding domain"/>
    <property type="match status" value="1"/>
</dbReference>
<dbReference type="SMART" id="SM00347">
    <property type="entry name" value="HTH_MARR"/>
    <property type="match status" value="1"/>
</dbReference>
<dbReference type="SUPFAM" id="SSF46785">
    <property type="entry name" value="Winged helix' DNA-binding domain"/>
    <property type="match status" value="1"/>
</dbReference>